<dbReference type="EMBL" id="JADOUF010000001">
    <property type="protein sequence ID" value="MBG6136630.1"/>
    <property type="molecule type" value="Genomic_DNA"/>
</dbReference>
<dbReference type="InterPro" id="IPR027417">
    <property type="entry name" value="P-loop_NTPase"/>
</dbReference>
<evidence type="ECO:0000313" key="2">
    <source>
        <dbReference type="Proteomes" id="UP000622552"/>
    </source>
</evidence>
<dbReference type="SUPFAM" id="SSF52540">
    <property type="entry name" value="P-loop containing nucleoside triphosphate hydrolases"/>
    <property type="match status" value="1"/>
</dbReference>
<accession>A0A8J7GEX1</accession>
<dbReference type="RefSeq" id="WP_197003581.1">
    <property type="nucleotide sequence ID" value="NZ_BONS01000016.1"/>
</dbReference>
<dbReference type="Proteomes" id="UP000622552">
    <property type="component" value="Unassembled WGS sequence"/>
</dbReference>
<evidence type="ECO:0000313" key="1">
    <source>
        <dbReference type="EMBL" id="MBG6136630.1"/>
    </source>
</evidence>
<proteinExistence type="predicted"/>
<organism evidence="1 2">
    <name type="scientific">Longispora fulva</name>
    <dbReference type="NCBI Taxonomy" id="619741"/>
    <lineage>
        <taxon>Bacteria</taxon>
        <taxon>Bacillati</taxon>
        <taxon>Actinomycetota</taxon>
        <taxon>Actinomycetes</taxon>
        <taxon>Micromonosporales</taxon>
        <taxon>Micromonosporaceae</taxon>
        <taxon>Longispora</taxon>
    </lineage>
</organism>
<dbReference type="AlphaFoldDB" id="A0A8J7GEX1"/>
<gene>
    <name evidence="1" type="ORF">IW245_002824</name>
</gene>
<reference evidence="1" key="1">
    <citation type="submission" date="2020-11" db="EMBL/GenBank/DDBJ databases">
        <title>Sequencing the genomes of 1000 actinobacteria strains.</title>
        <authorList>
            <person name="Klenk H.-P."/>
        </authorList>
    </citation>
    <scope>NUCLEOTIDE SEQUENCE</scope>
    <source>
        <strain evidence="1">DSM 45356</strain>
    </source>
</reference>
<sequence>MTGEDYTSDSVTFKCPICGDQVTWTEDYAYEVWNGSEYVVLDPETIADPDKRNRILNDSRRRCPNPSQDTPVHRLPSRFGLYRNSIVIGLVGERRTGKSHLLAALISAIEHGELQPYGLTVVPMDYARHADYLRDKADPLLKQGHKLPGTTEADSSDFTDSLLIRSPAGVVFPVTFFDLAGEKLTEGSKSSRLLLGANALMFCVSPGPALGVTDEEDEEGGRESSDRALNNILDRLNTGQLVLDIPAAIVVTKSDRLRYQPPVDRWIRRPGLNGWIDPAAILEESRDAYAFLHSRGARAWLRPYGECRQCTLHFASATGSENRQERFPGGVTPRRVLEPLIALLAMRGVFGEALAEEVGR</sequence>
<protein>
    <submittedName>
        <fullName evidence="1">Uncharacterized protein</fullName>
    </submittedName>
</protein>
<keyword evidence="2" id="KW-1185">Reference proteome</keyword>
<comment type="caution">
    <text evidence="1">The sequence shown here is derived from an EMBL/GenBank/DDBJ whole genome shotgun (WGS) entry which is preliminary data.</text>
</comment>
<name>A0A8J7GEX1_9ACTN</name>